<dbReference type="EMBL" id="KN828289">
    <property type="protein sequence ID" value="KIK75175.1"/>
    <property type="molecule type" value="Genomic_DNA"/>
</dbReference>
<keyword evidence="2" id="KW-1185">Reference proteome</keyword>
<sequence>MQLSSPWVWTSDQRAIRSVSRRPCCASFPSAASLFLSPPLFPDTRIHLEDIPTSRMSNENMQDGDGALNLHLPGLGLVDVEWVKLIKGIGDLDLLDSREMRLTYRGPT</sequence>
<evidence type="ECO:0000313" key="2">
    <source>
        <dbReference type="Proteomes" id="UP000054538"/>
    </source>
</evidence>
<name>A0A0D0DCT1_9AGAM</name>
<dbReference type="AlphaFoldDB" id="A0A0D0DCT1"/>
<dbReference type="InParanoid" id="A0A0D0DCT1"/>
<evidence type="ECO:0000313" key="1">
    <source>
        <dbReference type="EMBL" id="KIK75175.1"/>
    </source>
</evidence>
<reference evidence="1 2" key="1">
    <citation type="submission" date="2014-04" db="EMBL/GenBank/DDBJ databases">
        <authorList>
            <consortium name="DOE Joint Genome Institute"/>
            <person name="Kuo A."/>
            <person name="Kohler A."/>
            <person name="Jargeat P."/>
            <person name="Nagy L.G."/>
            <person name="Floudas D."/>
            <person name="Copeland A."/>
            <person name="Barry K.W."/>
            <person name="Cichocki N."/>
            <person name="Veneault-Fourrey C."/>
            <person name="LaButti K."/>
            <person name="Lindquist E.A."/>
            <person name="Lipzen A."/>
            <person name="Lundell T."/>
            <person name="Morin E."/>
            <person name="Murat C."/>
            <person name="Sun H."/>
            <person name="Tunlid A."/>
            <person name="Henrissat B."/>
            <person name="Grigoriev I.V."/>
            <person name="Hibbett D.S."/>
            <person name="Martin F."/>
            <person name="Nordberg H.P."/>
            <person name="Cantor M.N."/>
            <person name="Hua S.X."/>
        </authorList>
    </citation>
    <scope>NUCLEOTIDE SEQUENCE [LARGE SCALE GENOMIC DNA]</scope>
    <source>
        <strain evidence="1 2">Ve08.2h10</strain>
    </source>
</reference>
<accession>A0A0D0DCT1</accession>
<reference evidence="2" key="2">
    <citation type="submission" date="2015-01" db="EMBL/GenBank/DDBJ databases">
        <title>Evolutionary Origins and Diversification of the Mycorrhizal Mutualists.</title>
        <authorList>
            <consortium name="DOE Joint Genome Institute"/>
            <consortium name="Mycorrhizal Genomics Consortium"/>
            <person name="Kohler A."/>
            <person name="Kuo A."/>
            <person name="Nagy L.G."/>
            <person name="Floudas D."/>
            <person name="Copeland A."/>
            <person name="Barry K.W."/>
            <person name="Cichocki N."/>
            <person name="Veneault-Fourrey C."/>
            <person name="LaButti K."/>
            <person name="Lindquist E.A."/>
            <person name="Lipzen A."/>
            <person name="Lundell T."/>
            <person name="Morin E."/>
            <person name="Murat C."/>
            <person name="Riley R."/>
            <person name="Ohm R."/>
            <person name="Sun H."/>
            <person name="Tunlid A."/>
            <person name="Henrissat B."/>
            <person name="Grigoriev I.V."/>
            <person name="Hibbett D.S."/>
            <person name="Martin F."/>
        </authorList>
    </citation>
    <scope>NUCLEOTIDE SEQUENCE [LARGE SCALE GENOMIC DNA]</scope>
    <source>
        <strain evidence="2">Ve08.2h10</strain>
    </source>
</reference>
<dbReference type="Proteomes" id="UP000054538">
    <property type="component" value="Unassembled WGS sequence"/>
</dbReference>
<organism evidence="1 2">
    <name type="scientific">Paxillus rubicundulus Ve08.2h10</name>
    <dbReference type="NCBI Taxonomy" id="930991"/>
    <lineage>
        <taxon>Eukaryota</taxon>
        <taxon>Fungi</taxon>
        <taxon>Dikarya</taxon>
        <taxon>Basidiomycota</taxon>
        <taxon>Agaricomycotina</taxon>
        <taxon>Agaricomycetes</taxon>
        <taxon>Agaricomycetidae</taxon>
        <taxon>Boletales</taxon>
        <taxon>Paxilineae</taxon>
        <taxon>Paxillaceae</taxon>
        <taxon>Paxillus</taxon>
    </lineage>
</organism>
<proteinExistence type="predicted"/>
<protein>
    <submittedName>
        <fullName evidence="1">Uncharacterized protein</fullName>
    </submittedName>
</protein>
<gene>
    <name evidence="1" type="ORF">PAXRUDRAFT_835775</name>
</gene>
<dbReference type="HOGENOM" id="CLU_171985_0_0_1"/>